<accession>A0A0W0EV03</accession>
<dbReference type="eggNOG" id="ENOG502SKHC">
    <property type="taxonomic scope" value="Eukaryota"/>
</dbReference>
<organism evidence="1 2">
    <name type="scientific">Moniliophthora roreri</name>
    <name type="common">Frosty pod rot fungus</name>
    <name type="synonym">Monilia roreri</name>
    <dbReference type="NCBI Taxonomy" id="221103"/>
    <lineage>
        <taxon>Eukaryota</taxon>
        <taxon>Fungi</taxon>
        <taxon>Dikarya</taxon>
        <taxon>Basidiomycota</taxon>
        <taxon>Agaricomycotina</taxon>
        <taxon>Agaricomycetes</taxon>
        <taxon>Agaricomycetidae</taxon>
        <taxon>Agaricales</taxon>
        <taxon>Marasmiineae</taxon>
        <taxon>Marasmiaceae</taxon>
        <taxon>Moniliophthora</taxon>
    </lineage>
</organism>
<evidence type="ECO:0000313" key="1">
    <source>
        <dbReference type="EMBL" id="KTB27889.1"/>
    </source>
</evidence>
<evidence type="ECO:0008006" key="3">
    <source>
        <dbReference type="Google" id="ProtNLM"/>
    </source>
</evidence>
<name>A0A0W0EV03_MONRR</name>
<dbReference type="Proteomes" id="UP000054988">
    <property type="component" value="Unassembled WGS sequence"/>
</dbReference>
<evidence type="ECO:0000313" key="2">
    <source>
        <dbReference type="Proteomes" id="UP000054988"/>
    </source>
</evidence>
<dbReference type="Gene3D" id="3.80.10.10">
    <property type="entry name" value="Ribonuclease Inhibitor"/>
    <property type="match status" value="1"/>
</dbReference>
<dbReference type="AlphaFoldDB" id="A0A0W0EV03"/>
<gene>
    <name evidence="1" type="ORF">WG66_19528</name>
</gene>
<proteinExistence type="predicted"/>
<dbReference type="EMBL" id="LATX01002515">
    <property type="protein sequence ID" value="KTB27889.1"/>
    <property type="molecule type" value="Genomic_DNA"/>
</dbReference>
<dbReference type="InterPro" id="IPR032675">
    <property type="entry name" value="LRR_dom_sf"/>
</dbReference>
<dbReference type="SUPFAM" id="SSF52047">
    <property type="entry name" value="RNI-like"/>
    <property type="match status" value="1"/>
</dbReference>
<comment type="caution">
    <text evidence="1">The sequence shown here is derived from an EMBL/GenBank/DDBJ whole genome shotgun (WGS) entry which is preliminary data.</text>
</comment>
<reference evidence="1 2" key="1">
    <citation type="submission" date="2015-12" db="EMBL/GenBank/DDBJ databases">
        <title>Draft genome sequence of Moniliophthora roreri, the causal agent of frosty pod rot of cacao.</title>
        <authorList>
            <person name="Aime M.C."/>
            <person name="Diaz-Valderrama J.R."/>
            <person name="Kijpornyongpan T."/>
            <person name="Phillips-Mora W."/>
        </authorList>
    </citation>
    <scope>NUCLEOTIDE SEQUENCE [LARGE SCALE GENOMIC DNA]</scope>
    <source>
        <strain evidence="1 2">MCA 2952</strain>
    </source>
</reference>
<protein>
    <recommendedName>
        <fullName evidence="3">F-box domain-containing protein</fullName>
    </recommendedName>
</protein>
<sequence>MASYPTTSWSSLPVEMKLAVTNSLDEQDIRALSLVDQSTYSACLPALFKNIRLSSCVALENFLENVPRDYHRFIRSLDICAHSENESLNKNHLVLTELVTSLLVGCRSLEDLTLSIPGSLNYTFVSCFRHLSELKYLAICNAVPEEISPLQVFLHFDFDYSPLTSFRYRSERFVVSIAASIPKLEHLSLDCVSRSVMHAPELHGVYPYVPLVSDDHVIPDHPVLGSDLYLPALLRIPTLRELTIQNTHLGDPRWATEPVACRLEVLDLGSCCHEDEYSNSKCIQRIMTAVGRTVGEFSLTTSVSDTVFAKPTATPMQRLRKLHISPFFPVDDVVDTMANLAGSPIESLSMQCFEDDVVDVCTAIEEFLSLRVERGPNFYGKLSRIDVSITVQDGFIPAIDAESNAERFRATKHLQEFCRDLRLASHFQKASPLGSGRASRGRSSSFAADLRWPSINTSVVDGRSRSMTI</sequence>